<gene>
    <name evidence="1" type="ORF">FE810_08245</name>
</gene>
<dbReference type="Gene3D" id="3.40.50.150">
    <property type="entry name" value="Vaccinia Virus protein VP39"/>
    <property type="match status" value="1"/>
</dbReference>
<reference evidence="1 2" key="1">
    <citation type="submission" date="2019-05" db="EMBL/GenBank/DDBJ databases">
        <title>Genome sequences of Thalassotalea litorea 1K03283.</title>
        <authorList>
            <person name="Zhang D."/>
        </authorList>
    </citation>
    <scope>NUCLEOTIDE SEQUENCE [LARGE SCALE GENOMIC DNA]</scope>
    <source>
        <strain evidence="1 2">MCCC 1K03283</strain>
    </source>
</reference>
<keyword evidence="2" id="KW-1185">Reference proteome</keyword>
<dbReference type="InterPro" id="IPR010342">
    <property type="entry name" value="DUF938"/>
</dbReference>
<dbReference type="Pfam" id="PF06080">
    <property type="entry name" value="DUF938"/>
    <property type="match status" value="1"/>
</dbReference>
<organism evidence="1 2">
    <name type="scientific">Thalassotalea litorea</name>
    <dbReference type="NCBI Taxonomy" id="2020715"/>
    <lineage>
        <taxon>Bacteria</taxon>
        <taxon>Pseudomonadati</taxon>
        <taxon>Pseudomonadota</taxon>
        <taxon>Gammaproteobacteria</taxon>
        <taxon>Alteromonadales</taxon>
        <taxon>Colwelliaceae</taxon>
        <taxon>Thalassotalea</taxon>
    </lineage>
</organism>
<dbReference type="EMBL" id="VCBC01000007">
    <property type="protein sequence ID" value="TLU65275.1"/>
    <property type="molecule type" value="Genomic_DNA"/>
</dbReference>
<comment type="caution">
    <text evidence="1">The sequence shown here is derived from an EMBL/GenBank/DDBJ whole genome shotgun (WGS) entry which is preliminary data.</text>
</comment>
<sequence>MENFSPSCERNKQVILEQIAARLKQHSTVFEVGSLSGQHALHFTQHRPDIRWQCSDIKPHLAPLANNIRDFGGDNLLAPVHLDLIDAKTWQQTQMDCLYTANTLHIVAPALVERFFTLAQSIVKSGGTLMIYGPFKYQGQYTSSSNAEFQQWLLDRDPQSGIRDIEWIESLAANSNFSLHEDIAMPANNQLLIFYRQ</sequence>
<dbReference type="PANTHER" id="PTHR20974">
    <property type="entry name" value="UPF0585 PROTEIN CG18661"/>
    <property type="match status" value="1"/>
</dbReference>
<dbReference type="PANTHER" id="PTHR20974:SF0">
    <property type="entry name" value="UPF0585 PROTEIN CG18661"/>
    <property type="match status" value="1"/>
</dbReference>
<evidence type="ECO:0000313" key="1">
    <source>
        <dbReference type="EMBL" id="TLU65275.1"/>
    </source>
</evidence>
<dbReference type="RefSeq" id="WP_138319578.1">
    <property type="nucleotide sequence ID" value="NZ_VCBC01000007.1"/>
</dbReference>
<name>A0A5R9IIE5_9GAMM</name>
<protein>
    <submittedName>
        <fullName evidence="1">DUF938 domain-containing protein</fullName>
    </submittedName>
</protein>
<dbReference type="AlphaFoldDB" id="A0A5R9IIE5"/>
<dbReference type="OrthoDB" id="5563826at2"/>
<dbReference type="Proteomes" id="UP000307790">
    <property type="component" value="Unassembled WGS sequence"/>
</dbReference>
<proteinExistence type="predicted"/>
<dbReference type="SUPFAM" id="SSF53335">
    <property type="entry name" value="S-adenosyl-L-methionine-dependent methyltransferases"/>
    <property type="match status" value="1"/>
</dbReference>
<accession>A0A5R9IIE5</accession>
<dbReference type="InterPro" id="IPR029063">
    <property type="entry name" value="SAM-dependent_MTases_sf"/>
</dbReference>
<evidence type="ECO:0000313" key="2">
    <source>
        <dbReference type="Proteomes" id="UP000307790"/>
    </source>
</evidence>